<name>A0A329LY36_9BACL</name>
<feature type="domain" description="Tail spike" evidence="1">
    <location>
        <begin position="144"/>
        <end position="504"/>
    </location>
</feature>
<protein>
    <submittedName>
        <fullName evidence="3">Uncharacterized protein</fullName>
    </submittedName>
</protein>
<gene>
    <name evidence="3" type="ORF">DQG23_35200</name>
</gene>
<evidence type="ECO:0000313" key="4">
    <source>
        <dbReference type="Proteomes" id="UP000250369"/>
    </source>
</evidence>
<dbReference type="Pfam" id="PF24049">
    <property type="entry name" value="YOMG_N"/>
    <property type="match status" value="1"/>
</dbReference>
<evidence type="ECO:0000313" key="3">
    <source>
        <dbReference type="EMBL" id="RAV12170.1"/>
    </source>
</evidence>
<comment type="caution">
    <text evidence="3">The sequence shown here is derived from an EMBL/GenBank/DDBJ whole genome shotgun (WGS) entry which is preliminary data.</text>
</comment>
<keyword evidence="4" id="KW-1185">Reference proteome</keyword>
<dbReference type="Proteomes" id="UP000250369">
    <property type="component" value="Unassembled WGS sequence"/>
</dbReference>
<dbReference type="OrthoDB" id="5090100at2"/>
<feature type="domain" description="YOMG-like N-terminal" evidence="2">
    <location>
        <begin position="20"/>
        <end position="109"/>
    </location>
</feature>
<dbReference type="InterPro" id="IPR057796">
    <property type="entry name" value="YOMG-like_N"/>
</dbReference>
<reference evidence="3 4" key="1">
    <citation type="journal article" date="2009" name="Int. J. Syst. Evol. Microbiol.">
        <title>Paenibacillus contaminans sp. nov., isolated from a contaminated laboratory plate.</title>
        <authorList>
            <person name="Chou J.H."/>
            <person name="Lee J.H."/>
            <person name="Lin M.C."/>
            <person name="Chang P.S."/>
            <person name="Arun A.B."/>
            <person name="Young C.C."/>
            <person name="Chen W.M."/>
        </authorList>
    </citation>
    <scope>NUCLEOTIDE SEQUENCE [LARGE SCALE GENOMIC DNA]</scope>
    <source>
        <strain evidence="3 4">CKOBP-6</strain>
    </source>
</reference>
<dbReference type="EMBL" id="QMFB01000034">
    <property type="protein sequence ID" value="RAV12170.1"/>
    <property type="molecule type" value="Genomic_DNA"/>
</dbReference>
<sequence>MIEDIDLDNGQAPEPVRLYLCRPDRTIIAELKEAYGIQLTLHYGGLSQLAFKVPYTIPSDMKHVKNRHIKLLRGDYAVKYTQGSETDYFIITKPQHIASQGKEYVDVACQQLPYEWKDKIIRQYKGTKRFYDSAGGEGLLNETLLQKTDWQVGYVDSEIASKVRTFEESRKSLLEFIIEASDKYGGAIPVWDTISKRVSFYKEENLGVDEGLVIENGHYLKSIESEENFEDIVTRLYVYGKDDKSIHDQHPSGGPFIESFDFYMYPFERDAARHVTQHSDYMSDSLCHAILDYQAVLASKTEEFHSLLSHRGALVDSKIPLKVELDLLKQQLELILKKIDAEIAANRSLGSLNADKDAKQAEVNVKEQQLSNIDSQIATVDHQLTALKNHLSLANHFTPEQIIERNRFIKESVWQDNNYTSSSELFEEAKRKLAALSQPLVHYKVDSVDFLQALNTPQDWNRLKIGSIVTIRYPNFGIDIKAKIITIEHDLDANSIRLTIANTKDIKSGFLKMKDLLQRSYQSSVTVDMSKYKWDKSEANASEIGLILNNAWDANKRAIQSGDNESYSLDQRGLTLKSPADANNFLRAVHNCLAFTNDGGNSYKNALTPQGLNAETVVGVLGVFAKLKANQIVIGDSGEKIGDGLIQSSANWNNKVSQGTVYNGVKIDAASGLVVTRDDNAVKSTFNASQGIRIQKNVAGTWTDKFFYNANTGNLSLNGDISVEGSFKVNGEEVLTGDKKKLLGAFIDKITTNQLVAGTAKINSALIDNIQANQIVIGSQGQTLGDNLIGSAATWHSKETPSGAQSKADSAYSSAVGVVNSRDSTLRSDLRLGSSLPNTITLDSNGITSRVTNNPDKFARLDGNGLYVKNGGILIEAPNGETFISGNQIVGSTIKTNMSGARLQIDTGGVRAYDENERLHGVNITQGNFSYIDFYYLGVDRGGLRQTANFMYLETRNTADLVIQSTHDNGKITIRAGSSQRTFAEGAWDFSRATVYGLTAKFG</sequence>
<dbReference type="AlphaFoldDB" id="A0A329LY36"/>
<dbReference type="Pfam" id="PF06605">
    <property type="entry name" value="Prophage_tail"/>
    <property type="match status" value="1"/>
</dbReference>
<dbReference type="InterPro" id="IPR010572">
    <property type="entry name" value="Tail_dom"/>
</dbReference>
<evidence type="ECO:0000259" key="1">
    <source>
        <dbReference type="Pfam" id="PF06605"/>
    </source>
</evidence>
<accession>A0A329LY36</accession>
<dbReference type="RefSeq" id="WP_113035719.1">
    <property type="nucleotide sequence ID" value="NZ_QMFB01000034.1"/>
</dbReference>
<proteinExistence type="predicted"/>
<evidence type="ECO:0000259" key="2">
    <source>
        <dbReference type="Pfam" id="PF24049"/>
    </source>
</evidence>
<organism evidence="3 4">
    <name type="scientific">Paenibacillus contaminans</name>
    <dbReference type="NCBI Taxonomy" id="450362"/>
    <lineage>
        <taxon>Bacteria</taxon>
        <taxon>Bacillati</taxon>
        <taxon>Bacillota</taxon>
        <taxon>Bacilli</taxon>
        <taxon>Bacillales</taxon>
        <taxon>Paenibacillaceae</taxon>
        <taxon>Paenibacillus</taxon>
    </lineage>
</organism>